<feature type="transmembrane region" description="Helical" evidence="2">
    <location>
        <begin position="359"/>
        <end position="379"/>
    </location>
</feature>
<dbReference type="PANTHER" id="PTHR38454">
    <property type="entry name" value="INTEGRAL MEMBRANE PROTEIN-RELATED"/>
    <property type="match status" value="1"/>
</dbReference>
<evidence type="ECO:0000313" key="4">
    <source>
        <dbReference type="Proteomes" id="UP000051992"/>
    </source>
</evidence>
<feature type="transmembrane region" description="Helical" evidence="2">
    <location>
        <begin position="237"/>
        <end position="257"/>
    </location>
</feature>
<feature type="transmembrane region" description="Helical" evidence="2">
    <location>
        <begin position="299"/>
        <end position="317"/>
    </location>
</feature>
<dbReference type="Pfam" id="PF09586">
    <property type="entry name" value="YfhO"/>
    <property type="match status" value="1"/>
</dbReference>
<keyword evidence="2" id="KW-0472">Membrane</keyword>
<feature type="transmembrane region" description="Helical" evidence="2">
    <location>
        <begin position="442"/>
        <end position="462"/>
    </location>
</feature>
<proteinExistence type="predicted"/>
<organism evidence="3 4">
    <name type="scientific">Weissella viridescens</name>
    <name type="common">Lactobacillus viridescens</name>
    <dbReference type="NCBI Taxonomy" id="1629"/>
    <lineage>
        <taxon>Bacteria</taxon>
        <taxon>Bacillati</taxon>
        <taxon>Bacillota</taxon>
        <taxon>Bacilli</taxon>
        <taxon>Lactobacillales</taxon>
        <taxon>Lactobacillaceae</taxon>
        <taxon>Weissella</taxon>
    </lineage>
</organism>
<evidence type="ECO:0000256" key="2">
    <source>
        <dbReference type="SAM" id="Phobius"/>
    </source>
</evidence>
<evidence type="ECO:0000313" key="3">
    <source>
        <dbReference type="EMBL" id="KRN46545.1"/>
    </source>
</evidence>
<feature type="transmembrane region" description="Helical" evidence="2">
    <location>
        <begin position="151"/>
        <end position="175"/>
    </location>
</feature>
<keyword evidence="4" id="KW-1185">Reference proteome</keyword>
<feature type="transmembrane region" description="Helical" evidence="2">
    <location>
        <begin position="418"/>
        <end position="435"/>
    </location>
</feature>
<reference evidence="3 4" key="1">
    <citation type="journal article" date="2015" name="Genome Announc.">
        <title>Expanding the biotechnology potential of lactobacilli through comparative genomics of 213 strains and associated genera.</title>
        <authorList>
            <person name="Sun Z."/>
            <person name="Harris H.M."/>
            <person name="McCann A."/>
            <person name="Guo C."/>
            <person name="Argimon S."/>
            <person name="Zhang W."/>
            <person name="Yang X."/>
            <person name="Jeffery I.B."/>
            <person name="Cooney J.C."/>
            <person name="Kagawa T.F."/>
            <person name="Liu W."/>
            <person name="Song Y."/>
            <person name="Salvetti E."/>
            <person name="Wrobel A."/>
            <person name="Rasinkangas P."/>
            <person name="Parkhill J."/>
            <person name="Rea M.C."/>
            <person name="O'Sullivan O."/>
            <person name="Ritari J."/>
            <person name="Douillard F.P."/>
            <person name="Paul Ross R."/>
            <person name="Yang R."/>
            <person name="Briner A.E."/>
            <person name="Felis G.E."/>
            <person name="de Vos W.M."/>
            <person name="Barrangou R."/>
            <person name="Klaenhammer T.R."/>
            <person name="Caufield P.W."/>
            <person name="Cui Y."/>
            <person name="Zhang H."/>
            <person name="O'Toole P.W."/>
        </authorList>
    </citation>
    <scope>NUCLEOTIDE SEQUENCE [LARGE SCALE GENOMIC DNA]</scope>
    <source>
        <strain evidence="3 4">DSM 20410</strain>
    </source>
</reference>
<accession>A0A0R2H0U2</accession>
<dbReference type="Proteomes" id="UP000051992">
    <property type="component" value="Unassembled WGS sequence"/>
</dbReference>
<dbReference type="PATRIC" id="fig|1629.5.peg.830"/>
<keyword evidence="2" id="KW-1133">Transmembrane helix</keyword>
<name>A0A0R2H0U2_WEIVI</name>
<feature type="region of interest" description="Disordered" evidence="1">
    <location>
        <begin position="565"/>
        <end position="589"/>
    </location>
</feature>
<comment type="caution">
    <text evidence="3">The sequence shown here is derived from an EMBL/GenBank/DDBJ whole genome shotgun (WGS) entry which is preliminary data.</text>
</comment>
<evidence type="ECO:0000256" key="1">
    <source>
        <dbReference type="SAM" id="MobiDB-lite"/>
    </source>
</evidence>
<feature type="transmembrane region" description="Helical" evidence="2">
    <location>
        <begin position="16"/>
        <end position="34"/>
    </location>
</feature>
<dbReference type="RefSeq" id="WP_057745464.1">
    <property type="nucleotide sequence ID" value="NZ_BJLU01000002.1"/>
</dbReference>
<feature type="compositionally biased region" description="Polar residues" evidence="1">
    <location>
        <begin position="565"/>
        <end position="580"/>
    </location>
</feature>
<gene>
    <name evidence="3" type="ORF">IV50_GL000823</name>
</gene>
<dbReference type="OrthoDB" id="9815466at2"/>
<sequence length="885" mass="100872">MSNIFNPLKWQKNTRALWGAFLLPTLIMTVYFASRHMAPFGSSTLLTVDLGQQYIDFFSAFKTMLTQDQNQLFYSFSKGLGGETFGDWAYYLFSPLNFILLFFDNVHLPAGILLLTVLKYGLASWSFAFAIHKLNWQKGYTLPVFGTSYAFMGWLVANQLNLLWLDAAILLPLIILGLEKVLDGRSIWLFILPLTAIMIINYYMAYMIGVFLVLYILWRLFWEPYQWHVRFNMLGKFAFGVIISIGLSCVTWLPTAYTLMNSKSQYMLENLKWRFDYFPPDMLGKFFVGTFNFDQMPTGLPNIFVGSLPLILFWFFITSRTVRWQVRLMTVLITAFLLVSMMYGPLNLFWHGFQFPVWYPYRFSFVFCFWLLWLAASIWQPKLHLSLLQAASLLIVFAGIVGYLYFRLPKLNFLNKEQLLIGVSFFLLLLLLMTLRRHDDYWLSFVGLLVLAEVTCGALLTLNNFSYLSNTEYQTYIKNLNDMTKPLEREKQQNFFRVTQSFQRTKGDPFQGNYNGGSTFSSALEYQQSRFMALIGQPEGDNYVSYTGGTLVSDSLLGMKYLLQSNNQQPDRPGTPANTTEFKRGDTNGIYPIKRTNDLTMLSQNPYALPVAFAASTNALNANFKDDDPVQNQNVMWQSMNGYQSKPVFNVSNFSNVHGYNTQAPETITGAYLTKDKPGNARIDLTYVANGNGPYYLTLGGDISQDDVEVQLNHEPVKNIPSHRHTIILPMSQANKGDKQTISLVFKKDSLWLQNVSLYQANSLRFADQATDLKQNGLQISQTSATNLSGDITLPKDKTVLMTSIPNTPGWQVTVDGKSVTPQTVNKFFMGIPLNAGKHHVEFKFVTPLLKTAVTISLGTLLFMLGIAWSENSKRQYRLSAAKSK</sequence>
<dbReference type="EMBL" id="JQBM01000002">
    <property type="protein sequence ID" value="KRN46545.1"/>
    <property type="molecule type" value="Genomic_DNA"/>
</dbReference>
<protein>
    <submittedName>
        <fullName evidence="3">Integral membrane protein</fullName>
    </submittedName>
</protein>
<feature type="transmembrane region" description="Helical" evidence="2">
    <location>
        <begin position="110"/>
        <end position="131"/>
    </location>
</feature>
<keyword evidence="2" id="KW-0812">Transmembrane</keyword>
<feature type="transmembrane region" description="Helical" evidence="2">
    <location>
        <begin position="329"/>
        <end position="353"/>
    </location>
</feature>
<dbReference type="PANTHER" id="PTHR38454:SF1">
    <property type="entry name" value="INTEGRAL MEMBRANE PROTEIN"/>
    <property type="match status" value="1"/>
</dbReference>
<feature type="transmembrane region" description="Helical" evidence="2">
    <location>
        <begin position="187"/>
        <end position="217"/>
    </location>
</feature>
<feature type="transmembrane region" description="Helical" evidence="2">
    <location>
        <begin position="386"/>
        <end position="406"/>
    </location>
</feature>
<feature type="transmembrane region" description="Helical" evidence="2">
    <location>
        <begin position="88"/>
        <end position="103"/>
    </location>
</feature>
<dbReference type="InterPro" id="IPR018580">
    <property type="entry name" value="Uncharacterised_YfhO"/>
</dbReference>
<feature type="transmembrane region" description="Helical" evidence="2">
    <location>
        <begin position="849"/>
        <end position="869"/>
    </location>
</feature>
<dbReference type="AlphaFoldDB" id="A0A0R2H0U2"/>